<dbReference type="Pfam" id="PF00005">
    <property type="entry name" value="ABC_tran"/>
    <property type="match status" value="1"/>
</dbReference>
<keyword evidence="3 5" id="KW-0067">ATP-binding</keyword>
<dbReference type="PANTHER" id="PTHR42939">
    <property type="entry name" value="ABC TRANSPORTER ATP-BINDING PROTEIN ALBC-RELATED"/>
    <property type="match status" value="1"/>
</dbReference>
<proteinExistence type="predicted"/>
<evidence type="ECO:0000256" key="3">
    <source>
        <dbReference type="ARBA" id="ARBA00022840"/>
    </source>
</evidence>
<evidence type="ECO:0000313" key="5">
    <source>
        <dbReference type="EMBL" id="HIU02353.1"/>
    </source>
</evidence>
<dbReference type="GO" id="GO:0016887">
    <property type="term" value="F:ATP hydrolysis activity"/>
    <property type="evidence" value="ECO:0007669"/>
    <property type="project" value="InterPro"/>
</dbReference>
<feature type="domain" description="ABC transporter" evidence="4">
    <location>
        <begin position="5"/>
        <end position="234"/>
    </location>
</feature>
<dbReference type="EMBL" id="DVLT01000027">
    <property type="protein sequence ID" value="HIU02353.1"/>
    <property type="molecule type" value="Genomic_DNA"/>
</dbReference>
<reference evidence="5" key="1">
    <citation type="submission" date="2020-10" db="EMBL/GenBank/DDBJ databases">
        <authorList>
            <person name="Gilroy R."/>
        </authorList>
    </citation>
    <scope>NUCLEOTIDE SEQUENCE</scope>
    <source>
        <strain evidence="5">CHK187-14744</strain>
    </source>
</reference>
<comment type="caution">
    <text evidence="5">The sequence shown here is derived from an EMBL/GenBank/DDBJ whole genome shotgun (WGS) entry which is preliminary data.</text>
</comment>
<evidence type="ECO:0000256" key="2">
    <source>
        <dbReference type="ARBA" id="ARBA00022741"/>
    </source>
</evidence>
<sequence length="293" mass="32768">MMEGLVCKDIIKKYGKKTVLDQVDLSLDHGKIYGLIGRNGAGKTTLLSIMTAQNPATSGEVTCDGLPVWENPKALDKICFSRELNPMSGMSANSMKVKEYLKIASIYFPNWDPAMADRLTRLFQLDVKKRICKLSKGMMSMVTIIVALASKAEFTLLDEPVAGLDVVAREQFYQILLEEFNDTGRTFLISTHIIEEAANVFEEVIMIDKGRILLKENTEELLEKCVYVSGRDDEVDAAVRGLETHHAERIGRGKLVMAYLKEGQSVDDSRDVDIRPMTLQQVFVALCGEEEHV</sequence>
<protein>
    <submittedName>
        <fullName evidence="5">ABC transporter ATP-binding protein</fullName>
    </submittedName>
</protein>
<dbReference type="Gene3D" id="3.40.50.300">
    <property type="entry name" value="P-loop containing nucleotide triphosphate hydrolases"/>
    <property type="match status" value="1"/>
</dbReference>
<dbReference type="InterPro" id="IPR003439">
    <property type="entry name" value="ABC_transporter-like_ATP-bd"/>
</dbReference>
<name>A0A9D1HF56_9FIRM</name>
<dbReference type="AlphaFoldDB" id="A0A9D1HF56"/>
<reference evidence="5" key="2">
    <citation type="journal article" date="2021" name="PeerJ">
        <title>Extensive microbial diversity within the chicken gut microbiome revealed by metagenomics and culture.</title>
        <authorList>
            <person name="Gilroy R."/>
            <person name="Ravi A."/>
            <person name="Getino M."/>
            <person name="Pursley I."/>
            <person name="Horton D.L."/>
            <person name="Alikhan N.F."/>
            <person name="Baker D."/>
            <person name="Gharbi K."/>
            <person name="Hall N."/>
            <person name="Watson M."/>
            <person name="Adriaenssens E.M."/>
            <person name="Foster-Nyarko E."/>
            <person name="Jarju S."/>
            <person name="Secka A."/>
            <person name="Antonio M."/>
            <person name="Oren A."/>
            <person name="Chaudhuri R.R."/>
            <person name="La Ragione R."/>
            <person name="Hildebrand F."/>
            <person name="Pallen M.J."/>
        </authorList>
    </citation>
    <scope>NUCLEOTIDE SEQUENCE</scope>
    <source>
        <strain evidence="5">CHK187-14744</strain>
    </source>
</reference>
<dbReference type="CDD" id="cd03230">
    <property type="entry name" value="ABC_DR_subfamily_A"/>
    <property type="match status" value="1"/>
</dbReference>
<gene>
    <name evidence="5" type="ORF">IAB63_03760</name>
</gene>
<accession>A0A9D1HF56</accession>
<dbReference type="InterPro" id="IPR003593">
    <property type="entry name" value="AAA+_ATPase"/>
</dbReference>
<dbReference type="PANTHER" id="PTHR42939:SF1">
    <property type="entry name" value="ABC TRANSPORTER ATP-BINDING PROTEIN ALBC-RELATED"/>
    <property type="match status" value="1"/>
</dbReference>
<dbReference type="InterPro" id="IPR027417">
    <property type="entry name" value="P-loop_NTPase"/>
</dbReference>
<evidence type="ECO:0000313" key="6">
    <source>
        <dbReference type="Proteomes" id="UP000824164"/>
    </source>
</evidence>
<evidence type="ECO:0000259" key="4">
    <source>
        <dbReference type="PROSITE" id="PS50893"/>
    </source>
</evidence>
<keyword evidence="1" id="KW-0813">Transport</keyword>
<evidence type="ECO:0000256" key="1">
    <source>
        <dbReference type="ARBA" id="ARBA00022448"/>
    </source>
</evidence>
<dbReference type="PROSITE" id="PS00211">
    <property type="entry name" value="ABC_TRANSPORTER_1"/>
    <property type="match status" value="1"/>
</dbReference>
<dbReference type="PROSITE" id="PS50893">
    <property type="entry name" value="ABC_TRANSPORTER_2"/>
    <property type="match status" value="1"/>
</dbReference>
<keyword evidence="2" id="KW-0547">Nucleotide-binding</keyword>
<dbReference type="Proteomes" id="UP000824164">
    <property type="component" value="Unassembled WGS sequence"/>
</dbReference>
<organism evidence="5 6">
    <name type="scientific">Candidatus Onthocola gallistercoris</name>
    <dbReference type="NCBI Taxonomy" id="2840876"/>
    <lineage>
        <taxon>Bacteria</taxon>
        <taxon>Bacillati</taxon>
        <taxon>Bacillota</taxon>
        <taxon>Bacilli</taxon>
        <taxon>Candidatus Onthocola</taxon>
    </lineage>
</organism>
<dbReference type="SUPFAM" id="SSF52540">
    <property type="entry name" value="P-loop containing nucleoside triphosphate hydrolases"/>
    <property type="match status" value="1"/>
</dbReference>
<dbReference type="GO" id="GO:0005524">
    <property type="term" value="F:ATP binding"/>
    <property type="evidence" value="ECO:0007669"/>
    <property type="project" value="UniProtKB-KW"/>
</dbReference>
<dbReference type="InterPro" id="IPR017871">
    <property type="entry name" value="ABC_transporter-like_CS"/>
</dbReference>
<dbReference type="InterPro" id="IPR051782">
    <property type="entry name" value="ABC_Transporter_VariousFunc"/>
</dbReference>
<dbReference type="SMART" id="SM00382">
    <property type="entry name" value="AAA"/>
    <property type="match status" value="1"/>
</dbReference>